<comment type="caution">
    <text evidence="1">The sequence shown here is derived from an EMBL/GenBank/DDBJ whole genome shotgun (WGS) entry which is preliminary data.</text>
</comment>
<evidence type="ECO:0000313" key="2">
    <source>
        <dbReference type="Proteomes" id="UP000317624"/>
    </source>
</evidence>
<dbReference type="EMBL" id="VMRJ01000006">
    <property type="protein sequence ID" value="TVT37937.1"/>
    <property type="molecule type" value="Genomic_DNA"/>
</dbReference>
<accession>A0A558BN52</accession>
<dbReference type="GO" id="GO:0016787">
    <property type="term" value="F:hydrolase activity"/>
    <property type="evidence" value="ECO:0007669"/>
    <property type="project" value="UniProtKB-KW"/>
</dbReference>
<dbReference type="Gene3D" id="2.40.160.20">
    <property type="match status" value="1"/>
</dbReference>
<organism evidence="1 2">
    <name type="scientific">Hymenobacter setariae</name>
    <dbReference type="NCBI Taxonomy" id="2594794"/>
    <lineage>
        <taxon>Bacteria</taxon>
        <taxon>Pseudomonadati</taxon>
        <taxon>Bacteroidota</taxon>
        <taxon>Cytophagia</taxon>
        <taxon>Cytophagales</taxon>
        <taxon>Hymenobacteraceae</taxon>
        <taxon>Hymenobacter</taxon>
    </lineage>
</organism>
<dbReference type="Proteomes" id="UP000317624">
    <property type="component" value="Unassembled WGS sequence"/>
</dbReference>
<keyword evidence="1" id="KW-0378">Hydrolase</keyword>
<keyword evidence="2" id="KW-1185">Reference proteome</keyword>
<proteinExistence type="predicted"/>
<dbReference type="Pfam" id="PF09411">
    <property type="entry name" value="PagL"/>
    <property type="match status" value="1"/>
</dbReference>
<evidence type="ECO:0000313" key="1">
    <source>
        <dbReference type="EMBL" id="TVT37937.1"/>
    </source>
</evidence>
<dbReference type="InterPro" id="IPR018550">
    <property type="entry name" value="Lipid-A_deacylase-rel"/>
</dbReference>
<reference evidence="1 2" key="1">
    <citation type="submission" date="2019-07" db="EMBL/GenBank/DDBJ databases">
        <title>Hymenobacter sp. straun FUR1 Genome sequencing and assembly.</title>
        <authorList>
            <person name="Chhetri G."/>
        </authorList>
    </citation>
    <scope>NUCLEOTIDE SEQUENCE [LARGE SCALE GENOMIC DNA]</scope>
    <source>
        <strain evidence="1 2">Fur1</strain>
    </source>
</reference>
<protein>
    <submittedName>
        <fullName evidence="1">Acyloxyacyl hydrolase</fullName>
    </submittedName>
</protein>
<dbReference type="OrthoDB" id="627554at2"/>
<sequence length="408" mass="44937">MYFWNWFAASFMPLVGSRLGSGKYLLGAVGIFAGSCSVAQLAAAQAVHPVTQAMYDSAAMQAARPPLVVGAYAQGSFILKHTAAVNHLAASHPTGFELNVQRQTTGAAAWHGWYKYPKAGLALVYYDYHNPALGQSYAATVYLSKSFLRTQRQDLSFRLGTGLAWFTSPFDLQTNRKNVIVSSSLNATLQLRLEYDYALTPHLGLLLGVALNHYSNGATTKPNFGINLPSVVLGLNYHQQRPASTLPYLAPAPADVKTNFLLVSTSLGYKQRELGIYEKYLVNSLTIAAGRRVNRKSNLLVGLEGFYDRSLLAAQKDTARNQAQLVDVKKAGIFLGHELLFGRLAFVSHLGFYVYNPYKSNGFYYERLGLRYQFTNVVFGAVDLKIHRGTADVIEFKVGAKLARRPTI</sequence>
<dbReference type="AlphaFoldDB" id="A0A558BN52"/>
<name>A0A558BN52_9BACT</name>
<gene>
    <name evidence="1" type="ORF">FNT36_22540</name>
</gene>